<evidence type="ECO:0000256" key="2">
    <source>
        <dbReference type="ARBA" id="ARBA00023315"/>
    </source>
</evidence>
<dbReference type="OrthoDB" id="9804026at2"/>
<dbReference type="Gene3D" id="3.40.630.30">
    <property type="match status" value="1"/>
</dbReference>
<dbReference type="EMBL" id="NHON01000074">
    <property type="protein sequence ID" value="OWJ63928.1"/>
    <property type="molecule type" value="Genomic_DNA"/>
</dbReference>
<dbReference type="PROSITE" id="PS51186">
    <property type="entry name" value="GNAT"/>
    <property type="match status" value="1"/>
</dbReference>
<protein>
    <recommendedName>
        <fullName evidence="3">N-acetyltransferase domain-containing protein</fullName>
    </recommendedName>
</protein>
<keyword evidence="1" id="KW-0808">Transferase</keyword>
<keyword evidence="5" id="KW-1185">Reference proteome</keyword>
<dbReference type="STRING" id="1122125.GCA_000423185_01551"/>
<evidence type="ECO:0000313" key="4">
    <source>
        <dbReference type="EMBL" id="OWJ63928.1"/>
    </source>
</evidence>
<dbReference type="AlphaFoldDB" id="A0A211ZF63"/>
<sequence>MTALRIVPAGAAEAAVLSALYESAFGEAWAPDQLAQLLAGPGVFALIALDEAGEPAGYALGRVAADEAELLSIALLPGRRRGGGGRLLLDALAERCRAAGVATLFLEVATDNAAALALYRGAGFTEAGIRKGYYKVGAATVDAVVMRRELAPGQTG</sequence>
<evidence type="ECO:0000259" key="3">
    <source>
        <dbReference type="PROSITE" id="PS51186"/>
    </source>
</evidence>
<evidence type="ECO:0000313" key="5">
    <source>
        <dbReference type="Proteomes" id="UP000196655"/>
    </source>
</evidence>
<keyword evidence="2" id="KW-0012">Acyltransferase</keyword>
<dbReference type="InterPro" id="IPR050832">
    <property type="entry name" value="Bact_Acetyltransf"/>
</dbReference>
<accession>A0A211ZF63</accession>
<reference evidence="5" key="1">
    <citation type="submission" date="2017-05" db="EMBL/GenBank/DDBJ databases">
        <authorList>
            <person name="Macchi M."/>
            <person name="Festa S."/>
            <person name="Coppotelli B.M."/>
            <person name="Morelli I.S."/>
        </authorList>
    </citation>
    <scope>NUCLEOTIDE SEQUENCE [LARGE SCALE GENOMIC DNA]</scope>
    <source>
        <strain evidence="5">I</strain>
    </source>
</reference>
<gene>
    <name evidence="4" type="ORF">BWR60_27260</name>
</gene>
<evidence type="ECO:0000256" key="1">
    <source>
        <dbReference type="ARBA" id="ARBA00022679"/>
    </source>
</evidence>
<dbReference type="InterPro" id="IPR000182">
    <property type="entry name" value="GNAT_dom"/>
</dbReference>
<comment type="caution">
    <text evidence="4">The sequence shown here is derived from an EMBL/GenBank/DDBJ whole genome shotgun (WGS) entry which is preliminary data.</text>
</comment>
<proteinExistence type="predicted"/>
<dbReference type="Proteomes" id="UP000196655">
    <property type="component" value="Unassembled WGS sequence"/>
</dbReference>
<feature type="domain" description="N-acetyltransferase" evidence="3">
    <location>
        <begin position="4"/>
        <end position="151"/>
    </location>
</feature>
<organism evidence="4 5">
    <name type="scientific">Inquilinus limosus</name>
    <dbReference type="NCBI Taxonomy" id="171674"/>
    <lineage>
        <taxon>Bacteria</taxon>
        <taxon>Pseudomonadati</taxon>
        <taxon>Pseudomonadota</taxon>
        <taxon>Alphaproteobacteria</taxon>
        <taxon>Rhodospirillales</taxon>
        <taxon>Rhodospirillaceae</taxon>
        <taxon>Inquilinus</taxon>
    </lineage>
</organism>
<name>A0A211ZF63_9PROT</name>
<dbReference type="InterPro" id="IPR016181">
    <property type="entry name" value="Acyl_CoA_acyltransferase"/>
</dbReference>
<dbReference type="SUPFAM" id="SSF55729">
    <property type="entry name" value="Acyl-CoA N-acyltransferases (Nat)"/>
    <property type="match status" value="1"/>
</dbReference>
<dbReference type="GO" id="GO:0016747">
    <property type="term" value="F:acyltransferase activity, transferring groups other than amino-acyl groups"/>
    <property type="evidence" value="ECO:0007669"/>
    <property type="project" value="InterPro"/>
</dbReference>
<dbReference type="RefSeq" id="WP_088154932.1">
    <property type="nucleotide sequence ID" value="NZ_NHON01000074.1"/>
</dbReference>
<dbReference type="Pfam" id="PF00583">
    <property type="entry name" value="Acetyltransf_1"/>
    <property type="match status" value="1"/>
</dbReference>
<dbReference type="PANTHER" id="PTHR43877">
    <property type="entry name" value="AMINOALKYLPHOSPHONATE N-ACETYLTRANSFERASE-RELATED-RELATED"/>
    <property type="match status" value="1"/>
</dbReference>